<reference evidence="2" key="1">
    <citation type="journal article" date="2022" name="Mol. Ecol. Resour.">
        <title>The genomes of chicory, endive, great burdock and yacon provide insights into Asteraceae palaeo-polyploidization history and plant inulin production.</title>
        <authorList>
            <person name="Fan W."/>
            <person name="Wang S."/>
            <person name="Wang H."/>
            <person name="Wang A."/>
            <person name="Jiang F."/>
            <person name="Liu H."/>
            <person name="Zhao H."/>
            <person name="Xu D."/>
            <person name="Zhang Y."/>
        </authorList>
    </citation>
    <scope>NUCLEOTIDE SEQUENCE [LARGE SCALE GENOMIC DNA]</scope>
    <source>
        <strain evidence="2">cv. Yunnan</strain>
    </source>
</reference>
<sequence>MSIISSSSSSSCSSIKNCSNLENFLHSVTPVIKHASIPVNDDVGLKNAHAKLQDIWEIYDEWSCCGVGVPVLLESDESIVQYYVPYLSAIQIFIKKSTSSTSDDDDDDVSTKSNDMNLGKKVSSGEHDDDDDLYVQFYETCSPYMRVPLLDKVTENDEEGDERGQVSDLVPFGLATYKMQGDVWNNRDKGDDEKIKDLESAASSWLRRSQNLYPTSIIQLQFVHKVGDLVALILAVGECDWLIY</sequence>
<protein>
    <submittedName>
        <fullName evidence="1">Uncharacterized protein</fullName>
    </submittedName>
</protein>
<keyword evidence="2" id="KW-1185">Reference proteome</keyword>
<organism evidence="1 2">
    <name type="scientific">Smallanthus sonchifolius</name>
    <dbReference type="NCBI Taxonomy" id="185202"/>
    <lineage>
        <taxon>Eukaryota</taxon>
        <taxon>Viridiplantae</taxon>
        <taxon>Streptophyta</taxon>
        <taxon>Embryophyta</taxon>
        <taxon>Tracheophyta</taxon>
        <taxon>Spermatophyta</taxon>
        <taxon>Magnoliopsida</taxon>
        <taxon>eudicotyledons</taxon>
        <taxon>Gunneridae</taxon>
        <taxon>Pentapetalae</taxon>
        <taxon>asterids</taxon>
        <taxon>campanulids</taxon>
        <taxon>Asterales</taxon>
        <taxon>Asteraceae</taxon>
        <taxon>Asteroideae</taxon>
        <taxon>Heliantheae alliance</taxon>
        <taxon>Millerieae</taxon>
        <taxon>Smallanthus</taxon>
    </lineage>
</organism>
<name>A0ACB9ED40_9ASTR</name>
<dbReference type="EMBL" id="CM042035">
    <property type="protein sequence ID" value="KAI3756610.1"/>
    <property type="molecule type" value="Genomic_DNA"/>
</dbReference>
<comment type="caution">
    <text evidence="1">The sequence shown here is derived from an EMBL/GenBank/DDBJ whole genome shotgun (WGS) entry which is preliminary data.</text>
</comment>
<reference evidence="1 2" key="2">
    <citation type="journal article" date="2022" name="Mol. Ecol. Resour.">
        <title>The genomes of chicory, endive, great burdock and yacon provide insights into Asteraceae paleo-polyploidization history and plant inulin production.</title>
        <authorList>
            <person name="Fan W."/>
            <person name="Wang S."/>
            <person name="Wang H."/>
            <person name="Wang A."/>
            <person name="Jiang F."/>
            <person name="Liu H."/>
            <person name="Zhao H."/>
            <person name="Xu D."/>
            <person name="Zhang Y."/>
        </authorList>
    </citation>
    <scope>NUCLEOTIDE SEQUENCE [LARGE SCALE GENOMIC DNA]</scope>
    <source>
        <strain evidence="2">cv. Yunnan</strain>
        <tissue evidence="1">Leaves</tissue>
    </source>
</reference>
<evidence type="ECO:0000313" key="2">
    <source>
        <dbReference type="Proteomes" id="UP001056120"/>
    </source>
</evidence>
<accession>A0ACB9ED40</accession>
<evidence type="ECO:0000313" key="1">
    <source>
        <dbReference type="EMBL" id="KAI3756610.1"/>
    </source>
</evidence>
<gene>
    <name evidence="1" type="ORF">L1987_56432</name>
</gene>
<dbReference type="Proteomes" id="UP001056120">
    <property type="component" value="Linkage Group LG18"/>
</dbReference>
<proteinExistence type="predicted"/>